<dbReference type="GO" id="GO:0003676">
    <property type="term" value="F:nucleic acid binding"/>
    <property type="evidence" value="ECO:0007669"/>
    <property type="project" value="InterPro"/>
</dbReference>
<protein>
    <recommendedName>
        <fullName evidence="1">RNase H type-1 domain-containing protein</fullName>
    </recommendedName>
</protein>
<dbReference type="InterPro" id="IPR002156">
    <property type="entry name" value="RNaseH_domain"/>
</dbReference>
<feature type="domain" description="RNase H type-1" evidence="1">
    <location>
        <begin position="4"/>
        <end position="70"/>
    </location>
</feature>
<comment type="caution">
    <text evidence="2">The sequence shown here is derived from an EMBL/GenBank/DDBJ whole genome shotgun (WGS) entry which is preliminary data.</text>
</comment>
<evidence type="ECO:0000259" key="1">
    <source>
        <dbReference type="Pfam" id="PF13456"/>
    </source>
</evidence>
<dbReference type="EMBL" id="CABITT030000008">
    <property type="protein sequence ID" value="VVB15355.1"/>
    <property type="molecule type" value="Genomic_DNA"/>
</dbReference>
<accession>A0A565CNV0</accession>
<proteinExistence type="predicted"/>
<dbReference type="Pfam" id="PF13456">
    <property type="entry name" value="RVT_3"/>
    <property type="match status" value="1"/>
</dbReference>
<dbReference type="GO" id="GO:0004523">
    <property type="term" value="F:RNA-DNA hybrid ribonuclease activity"/>
    <property type="evidence" value="ECO:0007669"/>
    <property type="project" value="InterPro"/>
</dbReference>
<evidence type="ECO:0000313" key="3">
    <source>
        <dbReference type="Proteomes" id="UP000489600"/>
    </source>
</evidence>
<dbReference type="SUPFAM" id="SSF53098">
    <property type="entry name" value="Ribonuclease H-like"/>
    <property type="match status" value="1"/>
</dbReference>
<organism evidence="2 3">
    <name type="scientific">Arabis nemorensis</name>
    <dbReference type="NCBI Taxonomy" id="586526"/>
    <lineage>
        <taxon>Eukaryota</taxon>
        <taxon>Viridiplantae</taxon>
        <taxon>Streptophyta</taxon>
        <taxon>Embryophyta</taxon>
        <taxon>Tracheophyta</taxon>
        <taxon>Spermatophyta</taxon>
        <taxon>Magnoliopsida</taxon>
        <taxon>eudicotyledons</taxon>
        <taxon>Gunneridae</taxon>
        <taxon>Pentapetalae</taxon>
        <taxon>rosids</taxon>
        <taxon>malvids</taxon>
        <taxon>Brassicales</taxon>
        <taxon>Brassicaceae</taxon>
        <taxon>Arabideae</taxon>
        <taxon>Arabis</taxon>
    </lineage>
</organism>
<name>A0A565CNV0_9BRAS</name>
<keyword evidence="3" id="KW-1185">Reference proteome</keyword>
<reference evidence="2" key="1">
    <citation type="submission" date="2019-07" db="EMBL/GenBank/DDBJ databases">
        <authorList>
            <person name="Dittberner H."/>
        </authorList>
    </citation>
    <scope>NUCLEOTIDE SEQUENCE [LARGE SCALE GENOMIC DNA]</scope>
</reference>
<evidence type="ECO:0000313" key="2">
    <source>
        <dbReference type="EMBL" id="VVB15355.1"/>
    </source>
</evidence>
<sequence length="108" mass="11719">MECGVGWIFTKQRHVTLLEGFATYRLVSSTLVAEGLAIKAAICAASNSEMRYLNLLSDSLTLVTLLNNGGVINKLKSLTHLSRKANVPADTLVEEALKLFRLSSAPEL</sequence>
<gene>
    <name evidence="2" type="ORF">ANE_LOCUS25799</name>
</gene>
<dbReference type="AlphaFoldDB" id="A0A565CNV0"/>
<dbReference type="InterPro" id="IPR012337">
    <property type="entry name" value="RNaseH-like_sf"/>
</dbReference>
<dbReference type="Proteomes" id="UP000489600">
    <property type="component" value="Unassembled WGS sequence"/>
</dbReference>